<sequence>MKVFISWSGTRSKQVATLFNDWIPMVLQSVECWISTTDIERGSMWSKEIFAHLNEASIGIVCLTEENKNNPWILFETGALSKGLPENRVCPFLIDLTVSNVGSPLSLFNLVIRDKESVRQLMRTINNALLDKSLEENRFNRTFEKYWPEFDSSLDEIIEQTKSEDIQSEIEPAKPASEQLLHDLASNILRLANRISGMDMNINQLFNEVRNHPGSRLSTEALAYRMPKELGTPGIGAKDYLDKMVELNRSPEEMVTDLMRLYGTGESFAAINVSQYLKNFHNIDWEPVNQD</sequence>
<dbReference type="Proteomes" id="UP000181790">
    <property type="component" value="Unassembled WGS sequence"/>
</dbReference>
<comment type="caution">
    <text evidence="2">The sequence shown here is derived from an EMBL/GenBank/DDBJ whole genome shotgun (WGS) entry which is preliminary data.</text>
</comment>
<dbReference type="InterPro" id="IPR035897">
    <property type="entry name" value="Toll_tir_struct_dom_sf"/>
</dbReference>
<evidence type="ECO:0000313" key="3">
    <source>
        <dbReference type="Proteomes" id="UP000181790"/>
    </source>
</evidence>
<accession>A0A1S2VM64</accession>
<reference evidence="2 3" key="1">
    <citation type="submission" date="2016-10" db="EMBL/GenBank/DDBJ databases">
        <title>Arsenicibacter rosenii gen. nov., sp. nov., an efficient arsenic-methylating bacterium isolated from an arsenic-contaminated paddy soil.</title>
        <authorList>
            <person name="Huang K."/>
        </authorList>
    </citation>
    <scope>NUCLEOTIDE SEQUENCE [LARGE SCALE GENOMIC DNA]</scope>
    <source>
        <strain evidence="2 3">SM-1</strain>
    </source>
</reference>
<dbReference type="Pfam" id="PF13676">
    <property type="entry name" value="TIR_2"/>
    <property type="match status" value="1"/>
</dbReference>
<gene>
    <name evidence="2" type="ORF">BLX24_08270</name>
</gene>
<dbReference type="Gene3D" id="3.40.50.10140">
    <property type="entry name" value="Toll/interleukin-1 receptor homology (TIR) domain"/>
    <property type="match status" value="1"/>
</dbReference>
<proteinExistence type="predicted"/>
<dbReference type="GO" id="GO:0007165">
    <property type="term" value="P:signal transduction"/>
    <property type="evidence" value="ECO:0007669"/>
    <property type="project" value="InterPro"/>
</dbReference>
<dbReference type="EMBL" id="MORL01000003">
    <property type="protein sequence ID" value="OIN59844.1"/>
    <property type="molecule type" value="Genomic_DNA"/>
</dbReference>
<organism evidence="2 3">
    <name type="scientific">Arsenicibacter rosenii</name>
    <dbReference type="NCBI Taxonomy" id="1750698"/>
    <lineage>
        <taxon>Bacteria</taxon>
        <taxon>Pseudomonadati</taxon>
        <taxon>Bacteroidota</taxon>
        <taxon>Cytophagia</taxon>
        <taxon>Cytophagales</taxon>
        <taxon>Spirosomataceae</taxon>
        <taxon>Arsenicibacter</taxon>
    </lineage>
</organism>
<evidence type="ECO:0000313" key="2">
    <source>
        <dbReference type="EMBL" id="OIN59844.1"/>
    </source>
</evidence>
<dbReference type="SUPFAM" id="SSF52200">
    <property type="entry name" value="Toll/Interleukin receptor TIR domain"/>
    <property type="match status" value="1"/>
</dbReference>
<keyword evidence="3" id="KW-1185">Reference proteome</keyword>
<evidence type="ECO:0000259" key="1">
    <source>
        <dbReference type="Pfam" id="PF13676"/>
    </source>
</evidence>
<dbReference type="AlphaFoldDB" id="A0A1S2VM64"/>
<protein>
    <recommendedName>
        <fullName evidence="1">TIR domain-containing protein</fullName>
    </recommendedName>
</protein>
<dbReference type="InterPro" id="IPR000157">
    <property type="entry name" value="TIR_dom"/>
</dbReference>
<dbReference type="OrthoDB" id="122965at2"/>
<dbReference type="RefSeq" id="WP_071502645.1">
    <property type="nucleotide sequence ID" value="NZ_MORL01000003.1"/>
</dbReference>
<name>A0A1S2VM64_9BACT</name>
<feature type="domain" description="TIR" evidence="1">
    <location>
        <begin position="3"/>
        <end position="111"/>
    </location>
</feature>